<dbReference type="Proteomes" id="UP000093928">
    <property type="component" value="Unassembled WGS sequence"/>
</dbReference>
<comment type="caution">
    <text evidence="1">The sequence shown here is derived from an EMBL/GenBank/DDBJ whole genome shotgun (WGS) entry which is preliminary data.</text>
</comment>
<proteinExistence type="predicted"/>
<protein>
    <recommendedName>
        <fullName evidence="3">WXG100 family type VII secretion target</fullName>
    </recommendedName>
</protein>
<organism evidence="1 2">
    <name type="scientific">Mycobacterium asiaticum</name>
    <dbReference type="NCBI Taxonomy" id="1790"/>
    <lineage>
        <taxon>Bacteria</taxon>
        <taxon>Bacillati</taxon>
        <taxon>Actinomycetota</taxon>
        <taxon>Actinomycetes</taxon>
        <taxon>Mycobacteriales</taxon>
        <taxon>Mycobacteriaceae</taxon>
        <taxon>Mycobacterium</taxon>
    </lineage>
</organism>
<dbReference type="Gene3D" id="1.10.287.1060">
    <property type="entry name" value="ESAT-6-like"/>
    <property type="match status" value="1"/>
</dbReference>
<sequence>MRANPDVLSHLGTELAGHGQSLSELQRSCHRDADDAQAGWVGSSAHALSGLLTLWESASAGHVARFDQHSSGMRVAAAVFTELDQSNAAALR</sequence>
<dbReference type="InterPro" id="IPR010310">
    <property type="entry name" value="T7SS_ESAT-6-like"/>
</dbReference>
<dbReference type="InterPro" id="IPR036689">
    <property type="entry name" value="ESAT-6-like_sf"/>
</dbReference>
<dbReference type="SUPFAM" id="SSF140453">
    <property type="entry name" value="EsxAB dimer-like"/>
    <property type="match status" value="1"/>
</dbReference>
<name>A0A1A3NMR0_MYCAS</name>
<gene>
    <name evidence="1" type="ORF">A5634_06200</name>
</gene>
<reference evidence="1 2" key="1">
    <citation type="submission" date="2016-06" db="EMBL/GenBank/DDBJ databases">
        <authorList>
            <person name="Kjaerup R.B."/>
            <person name="Dalgaard T.S."/>
            <person name="Juul-Madsen H.R."/>
        </authorList>
    </citation>
    <scope>NUCLEOTIDE SEQUENCE [LARGE SCALE GENOMIC DNA]</scope>
    <source>
        <strain evidence="1 2">1165133.8</strain>
    </source>
</reference>
<dbReference type="Pfam" id="PF06013">
    <property type="entry name" value="WXG100"/>
    <property type="match status" value="1"/>
</dbReference>
<evidence type="ECO:0008006" key="3">
    <source>
        <dbReference type="Google" id="ProtNLM"/>
    </source>
</evidence>
<dbReference type="OrthoDB" id="4751353at2"/>
<accession>A0A1A3NMR0</accession>
<evidence type="ECO:0000313" key="2">
    <source>
        <dbReference type="Proteomes" id="UP000093928"/>
    </source>
</evidence>
<dbReference type="EMBL" id="LZLS01000181">
    <property type="protein sequence ID" value="OBK23111.1"/>
    <property type="molecule type" value="Genomic_DNA"/>
</dbReference>
<dbReference type="AlphaFoldDB" id="A0A1A3NMR0"/>
<evidence type="ECO:0000313" key="1">
    <source>
        <dbReference type="EMBL" id="OBK23111.1"/>
    </source>
</evidence>